<accession>A0A7J8VIB8</accession>
<proteinExistence type="predicted"/>
<evidence type="ECO:0000313" key="1">
    <source>
        <dbReference type="EMBL" id="MBA0662174.1"/>
    </source>
</evidence>
<protein>
    <submittedName>
        <fullName evidence="1">Uncharacterized protein</fullName>
    </submittedName>
</protein>
<name>A0A7J8VIB8_9ROSI</name>
<evidence type="ECO:0000313" key="2">
    <source>
        <dbReference type="Proteomes" id="UP000593573"/>
    </source>
</evidence>
<keyword evidence="2" id="KW-1185">Reference proteome</keyword>
<sequence>MGGVKEGLEVVEGHTVELDSERDKLKGQVLDTLNANVEEI</sequence>
<reference evidence="1 2" key="1">
    <citation type="journal article" date="2019" name="Genome Biol. Evol.">
        <title>Insights into the evolution of the New World diploid cottons (Gossypium, subgenus Houzingenia) based on genome sequencing.</title>
        <authorList>
            <person name="Grover C.E."/>
            <person name="Arick M.A. 2nd"/>
            <person name="Thrash A."/>
            <person name="Conover J.L."/>
            <person name="Sanders W.S."/>
            <person name="Peterson D.G."/>
            <person name="Frelichowski J.E."/>
            <person name="Scheffler J.A."/>
            <person name="Scheffler B.E."/>
            <person name="Wendel J.F."/>
        </authorList>
    </citation>
    <scope>NUCLEOTIDE SEQUENCE [LARGE SCALE GENOMIC DNA]</scope>
    <source>
        <strain evidence="1">57</strain>
        <tissue evidence="1">Leaf</tissue>
    </source>
</reference>
<dbReference type="Proteomes" id="UP000593573">
    <property type="component" value="Unassembled WGS sequence"/>
</dbReference>
<comment type="caution">
    <text evidence="1">The sequence shown here is derived from an EMBL/GenBank/DDBJ whole genome shotgun (WGS) entry which is preliminary data.</text>
</comment>
<dbReference type="EMBL" id="JABFAB010000010">
    <property type="protein sequence ID" value="MBA0662174.1"/>
    <property type="molecule type" value="Genomic_DNA"/>
</dbReference>
<organism evidence="1 2">
    <name type="scientific">Gossypium klotzschianum</name>
    <dbReference type="NCBI Taxonomy" id="34286"/>
    <lineage>
        <taxon>Eukaryota</taxon>
        <taxon>Viridiplantae</taxon>
        <taxon>Streptophyta</taxon>
        <taxon>Embryophyta</taxon>
        <taxon>Tracheophyta</taxon>
        <taxon>Spermatophyta</taxon>
        <taxon>Magnoliopsida</taxon>
        <taxon>eudicotyledons</taxon>
        <taxon>Gunneridae</taxon>
        <taxon>Pentapetalae</taxon>
        <taxon>rosids</taxon>
        <taxon>malvids</taxon>
        <taxon>Malvales</taxon>
        <taxon>Malvaceae</taxon>
        <taxon>Malvoideae</taxon>
        <taxon>Gossypium</taxon>
    </lineage>
</organism>
<dbReference type="AlphaFoldDB" id="A0A7J8VIB8"/>
<gene>
    <name evidence="1" type="ORF">Goklo_006354</name>
</gene>